<accession>A0AAD9X4S1</accession>
<dbReference type="Proteomes" id="UP001280121">
    <property type="component" value="Unassembled WGS sequence"/>
</dbReference>
<evidence type="ECO:0000313" key="2">
    <source>
        <dbReference type="Proteomes" id="UP001280121"/>
    </source>
</evidence>
<protein>
    <submittedName>
        <fullName evidence="1">Uncharacterized protein</fullName>
    </submittedName>
</protein>
<dbReference type="PANTHER" id="PTHR45786:SF66">
    <property type="entry name" value="HOOK MOTIF PROTEIN, PUTATIVE-RELATED"/>
    <property type="match status" value="1"/>
</dbReference>
<reference evidence="1" key="1">
    <citation type="journal article" date="2023" name="Plant J.">
        <title>Genome sequences and population genomics provide insights into the demographic history, inbreeding, and mutation load of two 'living fossil' tree species of Dipteronia.</title>
        <authorList>
            <person name="Feng Y."/>
            <person name="Comes H.P."/>
            <person name="Chen J."/>
            <person name="Zhu S."/>
            <person name="Lu R."/>
            <person name="Zhang X."/>
            <person name="Li P."/>
            <person name="Qiu J."/>
            <person name="Olsen K.M."/>
            <person name="Qiu Y."/>
        </authorList>
    </citation>
    <scope>NUCLEOTIDE SEQUENCE</scope>
    <source>
        <strain evidence="1">KIB01</strain>
    </source>
</reference>
<evidence type="ECO:0000313" key="1">
    <source>
        <dbReference type="EMBL" id="KAK2652742.1"/>
    </source>
</evidence>
<dbReference type="PANTHER" id="PTHR45786">
    <property type="entry name" value="DNA BINDING PROTEIN-LIKE"/>
    <property type="match status" value="1"/>
</dbReference>
<proteinExistence type="predicted"/>
<dbReference type="EMBL" id="JANJYI010000004">
    <property type="protein sequence ID" value="KAK2652742.1"/>
    <property type="molecule type" value="Genomic_DNA"/>
</dbReference>
<sequence>MNGKVQLPLLKYAPNILHNLQNRSKHFLSNLRAYKMMFSFTSFGVKVDTSINKGSNPPTFRIKGHNHHYMGGLIPLQSQKPKFAQLYIHGTEDEINKDAFDKDMGQDKMRRDETGHDRICCSILCLEGL</sequence>
<organism evidence="1 2">
    <name type="scientific">Dipteronia dyeriana</name>
    <dbReference type="NCBI Taxonomy" id="168575"/>
    <lineage>
        <taxon>Eukaryota</taxon>
        <taxon>Viridiplantae</taxon>
        <taxon>Streptophyta</taxon>
        <taxon>Embryophyta</taxon>
        <taxon>Tracheophyta</taxon>
        <taxon>Spermatophyta</taxon>
        <taxon>Magnoliopsida</taxon>
        <taxon>eudicotyledons</taxon>
        <taxon>Gunneridae</taxon>
        <taxon>Pentapetalae</taxon>
        <taxon>rosids</taxon>
        <taxon>malvids</taxon>
        <taxon>Sapindales</taxon>
        <taxon>Sapindaceae</taxon>
        <taxon>Hippocastanoideae</taxon>
        <taxon>Acereae</taxon>
        <taxon>Dipteronia</taxon>
    </lineage>
</organism>
<name>A0AAD9X4S1_9ROSI</name>
<dbReference type="AlphaFoldDB" id="A0AAD9X4S1"/>
<comment type="caution">
    <text evidence="1">The sequence shown here is derived from an EMBL/GenBank/DDBJ whole genome shotgun (WGS) entry which is preliminary data.</text>
</comment>
<gene>
    <name evidence="1" type="ORF">Ddye_012598</name>
</gene>
<keyword evidence="2" id="KW-1185">Reference proteome</keyword>